<proteinExistence type="inferred from homology"/>
<dbReference type="InterPro" id="IPR033704">
    <property type="entry name" value="dUTPase_trimeric"/>
</dbReference>
<dbReference type="Pfam" id="PF22769">
    <property type="entry name" value="DCD"/>
    <property type="match status" value="1"/>
</dbReference>
<reference evidence="3 4" key="1">
    <citation type="journal article" date="2012" name="ISME J.">
        <title>Nitrification expanded: discovery, physiology and genomics of a nitrite-oxidizing bacterium from the phylum Chloroflexi.</title>
        <authorList>
            <person name="Sorokin D.Y."/>
            <person name="Lucker S."/>
            <person name="Vejmelkova D."/>
            <person name="Kostrikina N.A."/>
            <person name="Kleerebezem R."/>
            <person name="Rijpstra W.I."/>
            <person name="Damste J.S."/>
            <person name="Le Paslier D."/>
            <person name="Muyzer G."/>
            <person name="Wagner M."/>
            <person name="van Loosdrecht M.C."/>
            <person name="Daims H."/>
        </authorList>
    </citation>
    <scope>NUCLEOTIDE SEQUENCE [LARGE SCALE GENOMIC DNA]</scope>
    <source>
        <strain evidence="4">none</strain>
    </source>
</reference>
<dbReference type="SUPFAM" id="SSF51283">
    <property type="entry name" value="dUTPase-like"/>
    <property type="match status" value="1"/>
</dbReference>
<dbReference type="OrthoDB" id="9180543at2"/>
<keyword evidence="2" id="KW-0546">Nucleotide metabolism</keyword>
<dbReference type="NCBIfam" id="NF002598">
    <property type="entry name" value="PRK02253.1"/>
    <property type="match status" value="1"/>
</dbReference>
<dbReference type="RefSeq" id="WP_008477514.1">
    <property type="nucleotide sequence ID" value="NZ_CAGS01000200.1"/>
</dbReference>
<dbReference type="EC" id="3.6.1.23" evidence="3"/>
<evidence type="ECO:0000313" key="3">
    <source>
        <dbReference type="EMBL" id="CCF83845.1"/>
    </source>
</evidence>
<dbReference type="GO" id="GO:0008829">
    <property type="term" value="F:dCTP deaminase activity"/>
    <property type="evidence" value="ECO:0007669"/>
    <property type="project" value="InterPro"/>
</dbReference>
<dbReference type="GO" id="GO:0006229">
    <property type="term" value="P:dUTP biosynthetic process"/>
    <property type="evidence" value="ECO:0007669"/>
    <property type="project" value="InterPro"/>
</dbReference>
<sequence length="180" mass="19620">MAEGHDADGVLSRELIAGLLEGVPPLLEGMIDRDVQLQPNGVDLTLDSVARFTGPGTLTWDNQGRQLPGTEELAFDREGQLYLQPGPYLVRFNETVNLPADLMAYARPRSSLLRSGVALHTAVWDAGYQGRGVSLLVVYSPHGFRIERNARIVQLVFHRLSSATETGYQGAYQGEATGRG</sequence>
<dbReference type="InterPro" id="IPR011962">
    <property type="entry name" value="dCTP_deaminase"/>
</dbReference>
<dbReference type="Gene3D" id="2.70.40.10">
    <property type="match status" value="1"/>
</dbReference>
<dbReference type="InterPro" id="IPR036157">
    <property type="entry name" value="dUTPase-like_sf"/>
</dbReference>
<keyword evidence="4" id="KW-1185">Reference proteome</keyword>
<dbReference type="CDD" id="cd07557">
    <property type="entry name" value="trimeric_dUTPase"/>
    <property type="match status" value="1"/>
</dbReference>
<protein>
    <submittedName>
        <fullName evidence="3">Putative deoxyuridine 5'-triphosphate nucleotidohydrolase</fullName>
        <ecNumber evidence="3">3.6.1.23</ecNumber>
    </submittedName>
</protein>
<evidence type="ECO:0000256" key="2">
    <source>
        <dbReference type="ARBA" id="ARBA00023080"/>
    </source>
</evidence>
<name>I4EGN3_9BACT</name>
<gene>
    <name evidence="3" type="primary">dut</name>
    <name evidence="3" type="ORF">NITHO_2790009</name>
</gene>
<keyword evidence="1 3" id="KW-0378">Hydrolase</keyword>
<evidence type="ECO:0000256" key="1">
    <source>
        <dbReference type="ARBA" id="ARBA00022801"/>
    </source>
</evidence>
<dbReference type="PANTHER" id="PTHR42680:SF1">
    <property type="entry name" value="DEOXYURIDINE 5'-TRIPHOSPHATE NUCLEOTIDOHYDROLASE"/>
    <property type="match status" value="1"/>
</dbReference>
<organism evidence="3 4">
    <name type="scientific">Nitrolancea hollandica Lb</name>
    <dbReference type="NCBI Taxonomy" id="1129897"/>
    <lineage>
        <taxon>Bacteria</taxon>
        <taxon>Pseudomonadati</taxon>
        <taxon>Thermomicrobiota</taxon>
        <taxon>Thermomicrobia</taxon>
        <taxon>Sphaerobacterales</taxon>
        <taxon>Sphaerobacterineae</taxon>
        <taxon>Sphaerobacteraceae</taxon>
        <taxon>Nitrolancea</taxon>
    </lineage>
</organism>
<dbReference type="PANTHER" id="PTHR42680">
    <property type="entry name" value="DCTP DEAMINASE"/>
    <property type="match status" value="1"/>
</dbReference>
<evidence type="ECO:0000313" key="4">
    <source>
        <dbReference type="Proteomes" id="UP000004221"/>
    </source>
</evidence>
<dbReference type="HAMAP" id="MF_00635">
    <property type="entry name" value="dUTPase_arch"/>
    <property type="match status" value="1"/>
</dbReference>
<dbReference type="EMBL" id="CAGS01000200">
    <property type="protein sequence ID" value="CCF83845.1"/>
    <property type="molecule type" value="Genomic_DNA"/>
</dbReference>
<dbReference type="AlphaFoldDB" id="I4EGN3"/>
<dbReference type="InterPro" id="IPR023537">
    <property type="entry name" value="dUTPase_archaeal"/>
</dbReference>
<comment type="caution">
    <text evidence="3">The sequence shown here is derived from an EMBL/GenBank/DDBJ whole genome shotgun (WGS) entry which is preliminary data.</text>
</comment>
<dbReference type="GO" id="GO:0004170">
    <property type="term" value="F:dUTP diphosphatase activity"/>
    <property type="evidence" value="ECO:0007669"/>
    <property type="project" value="UniProtKB-EC"/>
</dbReference>
<accession>I4EGN3</accession>
<dbReference type="Proteomes" id="UP000004221">
    <property type="component" value="Unassembled WGS sequence"/>
</dbReference>